<evidence type="ECO:0000313" key="2">
    <source>
        <dbReference type="Proteomes" id="UP000003688"/>
    </source>
</evidence>
<gene>
    <name evidence="1" type="ORF">Cflav_PD1134</name>
</gene>
<sequence>MSKSLRIWFNSDNDIIANNHAQERILPTMHTLHVTLTINRAVFWSAAVLWLLARLPRVTVSDLQVRHFGSVTEMTIDRGIDCDTASWTDQ</sequence>
<keyword evidence="2" id="KW-1185">Reference proteome</keyword>
<dbReference type="AlphaFoldDB" id="B9XQD5"/>
<dbReference type="EMBL" id="ABOX02000053">
    <property type="protein sequence ID" value="EEF57959.1"/>
    <property type="molecule type" value="Genomic_DNA"/>
</dbReference>
<dbReference type="Proteomes" id="UP000003688">
    <property type="component" value="Unassembled WGS sequence"/>
</dbReference>
<reference evidence="1 2" key="1">
    <citation type="journal article" date="2011" name="J. Bacteriol.">
        <title>Genome sequence of 'Pedosphaera parvula' Ellin514, an aerobic Verrucomicrobial isolate from pasture soil.</title>
        <authorList>
            <person name="Kant R."/>
            <person name="van Passel M.W."/>
            <person name="Sangwan P."/>
            <person name="Palva A."/>
            <person name="Lucas S."/>
            <person name="Copeland A."/>
            <person name="Lapidus A."/>
            <person name="Glavina Del Rio T."/>
            <person name="Dalin E."/>
            <person name="Tice H."/>
            <person name="Bruce D."/>
            <person name="Goodwin L."/>
            <person name="Pitluck S."/>
            <person name="Chertkov O."/>
            <person name="Larimer F.W."/>
            <person name="Land M.L."/>
            <person name="Hauser L."/>
            <person name="Brettin T.S."/>
            <person name="Detter J.C."/>
            <person name="Han S."/>
            <person name="de Vos W.M."/>
            <person name="Janssen P.H."/>
            <person name="Smidt H."/>
        </authorList>
    </citation>
    <scope>NUCLEOTIDE SEQUENCE [LARGE SCALE GENOMIC DNA]</scope>
    <source>
        <strain evidence="1 2">Ellin514</strain>
    </source>
</reference>
<accession>B9XQD5</accession>
<comment type="caution">
    <text evidence="1">The sequence shown here is derived from an EMBL/GenBank/DDBJ whole genome shotgun (WGS) entry which is preliminary data.</text>
</comment>
<organism evidence="1 2">
    <name type="scientific">Pedosphaera parvula (strain Ellin514)</name>
    <dbReference type="NCBI Taxonomy" id="320771"/>
    <lineage>
        <taxon>Bacteria</taxon>
        <taxon>Pseudomonadati</taxon>
        <taxon>Verrucomicrobiota</taxon>
        <taxon>Pedosphaerae</taxon>
        <taxon>Pedosphaerales</taxon>
        <taxon>Pedosphaeraceae</taxon>
        <taxon>Pedosphaera</taxon>
    </lineage>
</organism>
<protein>
    <submittedName>
        <fullName evidence="1">Uncharacterized protein</fullName>
    </submittedName>
</protein>
<evidence type="ECO:0000313" key="1">
    <source>
        <dbReference type="EMBL" id="EEF57959.1"/>
    </source>
</evidence>
<proteinExistence type="predicted"/>
<name>B9XQD5_PEDPL</name>